<evidence type="ECO:0000313" key="1">
    <source>
        <dbReference type="EMBL" id="GIF92123.1"/>
    </source>
</evidence>
<name>A0A8J3K3B8_9ACTN</name>
<accession>A0A8J3K3B8</accession>
<comment type="caution">
    <text evidence="1">The sequence shown here is derived from an EMBL/GenBank/DDBJ whole genome shotgun (WGS) entry which is preliminary data.</text>
</comment>
<reference evidence="1 2" key="1">
    <citation type="submission" date="2021-01" db="EMBL/GenBank/DDBJ databases">
        <title>Whole genome shotgun sequence of Catellatospora chokoriensis NBRC 107358.</title>
        <authorList>
            <person name="Komaki H."/>
            <person name="Tamura T."/>
        </authorList>
    </citation>
    <scope>NUCLEOTIDE SEQUENCE [LARGE SCALE GENOMIC DNA]</scope>
    <source>
        <strain evidence="1 2">NBRC 107358</strain>
    </source>
</reference>
<keyword evidence="2" id="KW-1185">Reference proteome</keyword>
<protein>
    <submittedName>
        <fullName evidence="1">Uncharacterized protein</fullName>
    </submittedName>
</protein>
<dbReference type="AlphaFoldDB" id="A0A8J3K3B8"/>
<dbReference type="Proteomes" id="UP000619293">
    <property type="component" value="Unassembled WGS sequence"/>
</dbReference>
<gene>
    <name evidence="1" type="ORF">Cch02nite_55670</name>
</gene>
<dbReference type="EMBL" id="BONG01000041">
    <property type="protein sequence ID" value="GIF92123.1"/>
    <property type="molecule type" value="Genomic_DNA"/>
</dbReference>
<proteinExistence type="predicted"/>
<organism evidence="1 2">
    <name type="scientific">Catellatospora chokoriensis</name>
    <dbReference type="NCBI Taxonomy" id="310353"/>
    <lineage>
        <taxon>Bacteria</taxon>
        <taxon>Bacillati</taxon>
        <taxon>Actinomycetota</taxon>
        <taxon>Actinomycetes</taxon>
        <taxon>Micromonosporales</taxon>
        <taxon>Micromonosporaceae</taxon>
        <taxon>Catellatospora</taxon>
    </lineage>
</organism>
<sequence length="57" mass="6295">MLHNPLVDVADLLRQACRTVPGAAATEAGMTVRDVHEYLGYREWEIALDILAELGDD</sequence>
<evidence type="ECO:0000313" key="2">
    <source>
        <dbReference type="Proteomes" id="UP000619293"/>
    </source>
</evidence>